<organism evidence="1 2">
    <name type="scientific">Ancylostoma ceylanicum</name>
    <dbReference type="NCBI Taxonomy" id="53326"/>
    <lineage>
        <taxon>Eukaryota</taxon>
        <taxon>Metazoa</taxon>
        <taxon>Ecdysozoa</taxon>
        <taxon>Nematoda</taxon>
        <taxon>Chromadorea</taxon>
        <taxon>Rhabditida</taxon>
        <taxon>Rhabditina</taxon>
        <taxon>Rhabditomorpha</taxon>
        <taxon>Strongyloidea</taxon>
        <taxon>Ancylostomatidae</taxon>
        <taxon>Ancylostomatinae</taxon>
        <taxon>Ancylostoma</taxon>
    </lineage>
</organism>
<dbReference type="EMBL" id="JARK01001402">
    <property type="protein sequence ID" value="EYC08317.1"/>
    <property type="molecule type" value="Genomic_DNA"/>
</dbReference>
<reference evidence="2" key="1">
    <citation type="journal article" date="2015" name="Nat. Genet.">
        <title>The genome and transcriptome of the zoonotic hookworm Ancylostoma ceylanicum identify infection-specific gene families.</title>
        <authorList>
            <person name="Schwarz E.M."/>
            <person name="Hu Y."/>
            <person name="Antoshechkin I."/>
            <person name="Miller M.M."/>
            <person name="Sternberg P.W."/>
            <person name="Aroian R.V."/>
        </authorList>
    </citation>
    <scope>NUCLEOTIDE SEQUENCE</scope>
    <source>
        <strain evidence="2">HY135</strain>
    </source>
</reference>
<accession>A0A016U0C9</accession>
<proteinExistence type="predicted"/>
<dbReference type="Proteomes" id="UP000024635">
    <property type="component" value="Unassembled WGS sequence"/>
</dbReference>
<name>A0A016U0C9_9BILA</name>
<evidence type="ECO:0000313" key="1">
    <source>
        <dbReference type="EMBL" id="EYC08317.1"/>
    </source>
</evidence>
<comment type="caution">
    <text evidence="1">The sequence shown here is derived from an EMBL/GenBank/DDBJ whole genome shotgun (WGS) entry which is preliminary data.</text>
</comment>
<dbReference type="OrthoDB" id="5855506at2759"/>
<keyword evidence="2" id="KW-1185">Reference proteome</keyword>
<protein>
    <submittedName>
        <fullName evidence="1">Uncharacterized protein</fullName>
    </submittedName>
</protein>
<gene>
    <name evidence="1" type="primary">Acey_s0066.g3695</name>
    <name evidence="1" type="ORF">Y032_0066g3695</name>
</gene>
<sequence>MGAPKLENTNVVVKNASGNLMKIRGKLWCKFEIKGSQTEGYAYVTPHNSLLGLEWIQKNENMCYYLRMMVAEVKADQNDGVEIEEEVP</sequence>
<dbReference type="AlphaFoldDB" id="A0A016U0C9"/>
<evidence type="ECO:0000313" key="2">
    <source>
        <dbReference type="Proteomes" id="UP000024635"/>
    </source>
</evidence>